<dbReference type="OMA" id="NCATDLP"/>
<keyword evidence="2" id="KW-1185">Reference proteome</keyword>
<accession>A0A0E0RJF1</accession>
<dbReference type="Gramene" id="ORUFI12G19380.1">
    <property type="protein sequence ID" value="ORUFI12G19380.1"/>
    <property type="gene ID" value="ORUFI12G19380"/>
</dbReference>
<protein>
    <submittedName>
        <fullName evidence="1">Uncharacterized protein</fullName>
    </submittedName>
</protein>
<reference evidence="2" key="1">
    <citation type="submission" date="2013-06" db="EMBL/GenBank/DDBJ databases">
        <authorList>
            <person name="Zhao Q."/>
        </authorList>
    </citation>
    <scope>NUCLEOTIDE SEQUENCE</scope>
    <source>
        <strain evidence="2">cv. W1943</strain>
    </source>
</reference>
<reference evidence="1" key="2">
    <citation type="submission" date="2015-06" db="UniProtKB">
        <authorList>
            <consortium name="EnsemblPlants"/>
        </authorList>
    </citation>
    <scope>IDENTIFICATION</scope>
</reference>
<proteinExistence type="predicted"/>
<dbReference type="EnsemblPlants" id="ORUFI12G19380.1">
    <property type="protein sequence ID" value="ORUFI12G19380.1"/>
    <property type="gene ID" value="ORUFI12G19380"/>
</dbReference>
<dbReference type="AlphaFoldDB" id="A0A0E0RJF1"/>
<dbReference type="HOGENOM" id="CLU_2324429_0_0_1"/>
<evidence type="ECO:0000313" key="2">
    <source>
        <dbReference type="Proteomes" id="UP000008022"/>
    </source>
</evidence>
<name>A0A0E0RJF1_ORYRU</name>
<sequence>MGLWDRLGPAPPNCATDLPWDTAAPRDHLDSALPVRATESVPHRQSTPLLSRVAALRYHLVSAYPACGEGVLYMGLKWVGKEDDRAFKIVEIIDVMNYD</sequence>
<evidence type="ECO:0000313" key="1">
    <source>
        <dbReference type="EnsemblPlants" id="ORUFI12G19380.1"/>
    </source>
</evidence>
<dbReference type="Proteomes" id="UP000008022">
    <property type="component" value="Unassembled WGS sequence"/>
</dbReference>
<organism evidence="1 2">
    <name type="scientific">Oryza rufipogon</name>
    <name type="common">Brownbeard rice</name>
    <name type="synonym">Asian wild rice</name>
    <dbReference type="NCBI Taxonomy" id="4529"/>
    <lineage>
        <taxon>Eukaryota</taxon>
        <taxon>Viridiplantae</taxon>
        <taxon>Streptophyta</taxon>
        <taxon>Embryophyta</taxon>
        <taxon>Tracheophyta</taxon>
        <taxon>Spermatophyta</taxon>
        <taxon>Magnoliopsida</taxon>
        <taxon>Liliopsida</taxon>
        <taxon>Poales</taxon>
        <taxon>Poaceae</taxon>
        <taxon>BOP clade</taxon>
        <taxon>Oryzoideae</taxon>
        <taxon>Oryzeae</taxon>
        <taxon>Oryzinae</taxon>
        <taxon>Oryza</taxon>
    </lineage>
</organism>